<organism evidence="1">
    <name type="scientific">viral metagenome</name>
    <dbReference type="NCBI Taxonomy" id="1070528"/>
    <lineage>
        <taxon>unclassified sequences</taxon>
        <taxon>metagenomes</taxon>
        <taxon>organismal metagenomes</taxon>
    </lineage>
</organism>
<accession>A0A6C0DVR5</accession>
<protein>
    <submittedName>
        <fullName evidence="1">Uncharacterized protein</fullName>
    </submittedName>
</protein>
<evidence type="ECO:0000313" key="1">
    <source>
        <dbReference type="EMBL" id="QHT20552.1"/>
    </source>
</evidence>
<reference evidence="1" key="1">
    <citation type="journal article" date="2020" name="Nature">
        <title>Giant virus diversity and host interactions through global metagenomics.</title>
        <authorList>
            <person name="Schulz F."/>
            <person name="Roux S."/>
            <person name="Paez-Espino D."/>
            <person name="Jungbluth S."/>
            <person name="Walsh D.A."/>
            <person name="Denef V.J."/>
            <person name="McMahon K.D."/>
            <person name="Konstantinidis K.T."/>
            <person name="Eloe-Fadrosh E.A."/>
            <person name="Kyrpides N.C."/>
            <person name="Woyke T."/>
        </authorList>
    </citation>
    <scope>NUCLEOTIDE SEQUENCE</scope>
    <source>
        <strain evidence="1">GVMAG-M-3300023174-68</strain>
    </source>
</reference>
<dbReference type="AlphaFoldDB" id="A0A6C0DVR5"/>
<dbReference type="EMBL" id="MN739679">
    <property type="protein sequence ID" value="QHT20552.1"/>
    <property type="molecule type" value="Genomic_DNA"/>
</dbReference>
<sequence>MNNTNKRLYKNHENDISELEHVFSNVDITENIEYTLLKNSLNTKYRNDDSMIDFLNSARERYTRYIKYINFEESWRIEREIFEFLRLDNYKNKRLAFDLTKYIDSMIFDIIDNKH</sequence>
<proteinExistence type="predicted"/>
<name>A0A6C0DVR5_9ZZZZ</name>